<evidence type="ECO:0000313" key="1">
    <source>
        <dbReference type="EMBL" id="HGQ77865.1"/>
    </source>
</evidence>
<organism evidence="1">
    <name type="scientific">Fervidobacterium pennivorans</name>
    <dbReference type="NCBI Taxonomy" id="93466"/>
    <lineage>
        <taxon>Bacteria</taxon>
        <taxon>Thermotogati</taxon>
        <taxon>Thermotogota</taxon>
        <taxon>Thermotogae</taxon>
        <taxon>Thermotogales</taxon>
        <taxon>Fervidobacteriaceae</taxon>
        <taxon>Fervidobacterium</taxon>
    </lineage>
</organism>
<proteinExistence type="predicted"/>
<reference evidence="1" key="1">
    <citation type="journal article" date="2020" name="mSystems">
        <title>Genome- and Community-Level Interaction Insights into Carbon Utilization and Element Cycling Functions of Hydrothermarchaeota in Hydrothermal Sediment.</title>
        <authorList>
            <person name="Zhou Z."/>
            <person name="Liu Y."/>
            <person name="Xu W."/>
            <person name="Pan J."/>
            <person name="Luo Z.H."/>
            <person name="Li M."/>
        </authorList>
    </citation>
    <scope>NUCLEOTIDE SEQUENCE [LARGE SCALE GENOMIC DNA]</scope>
    <source>
        <strain evidence="1">SpSt-640</strain>
    </source>
</reference>
<gene>
    <name evidence="1" type="ORF">ENU12_08230</name>
</gene>
<dbReference type="AlphaFoldDB" id="A0A7V4FJM6"/>
<comment type="caution">
    <text evidence="1">The sequence shown here is derived from an EMBL/GenBank/DDBJ whole genome shotgun (WGS) entry which is preliminary data.</text>
</comment>
<sequence length="134" mass="15760">MTAPQFVIDTILQKKYGFRDHKWYVELYVPGGTTIAVIIQVPPGEVWLVRGYDFEVQQLDSFEISHYHDGKPQIENLILSESTLELHYTGLELVERVLAFYIKNLELGQTLWIRIVAHHRIMPREIYLKIYESV</sequence>
<protein>
    <submittedName>
        <fullName evidence="1">Uncharacterized protein</fullName>
    </submittedName>
</protein>
<accession>A0A7V4FJM6</accession>
<name>A0A7V4FJM6_FERPE</name>
<dbReference type="EMBL" id="DTBH01000167">
    <property type="protein sequence ID" value="HGQ77865.1"/>
    <property type="molecule type" value="Genomic_DNA"/>
</dbReference>